<gene>
    <name evidence="8" type="ORF">BU202_05810</name>
</gene>
<feature type="transmembrane region" description="Helical" evidence="7">
    <location>
        <begin position="7"/>
        <end position="31"/>
    </location>
</feature>
<reference evidence="9" key="1">
    <citation type="submission" date="2016-12" db="EMBL/GenBank/DDBJ databases">
        <authorList>
            <person name="Gulvik C.A."/>
        </authorList>
    </citation>
    <scope>NUCLEOTIDE SEQUENCE [LARGE SCALE GENOMIC DNA]</scope>
    <source>
        <strain evidence="9">NED12-00049-6B</strain>
    </source>
</reference>
<dbReference type="AlphaFoldDB" id="A0A1Q8E855"/>
<name>A0A1Q8E855_9STRE</name>
<dbReference type="PANTHER" id="PTHR34478">
    <property type="entry name" value="PROTEIN LEMA"/>
    <property type="match status" value="1"/>
</dbReference>
<evidence type="ECO:0000256" key="6">
    <source>
        <dbReference type="SAM" id="Coils"/>
    </source>
</evidence>
<proteinExistence type="inferred from homology"/>
<keyword evidence="9" id="KW-1185">Reference proteome</keyword>
<keyword evidence="4 7" id="KW-1133">Transmembrane helix</keyword>
<dbReference type="SUPFAM" id="SSF140478">
    <property type="entry name" value="LemA-like"/>
    <property type="match status" value="1"/>
</dbReference>
<dbReference type="OrthoDB" id="2220081at2"/>
<evidence type="ECO:0000256" key="5">
    <source>
        <dbReference type="ARBA" id="ARBA00023136"/>
    </source>
</evidence>
<comment type="similarity">
    <text evidence="2">Belongs to the LemA family.</text>
</comment>
<dbReference type="Gene3D" id="1.20.1440.20">
    <property type="entry name" value="LemA-like domain"/>
    <property type="match status" value="1"/>
</dbReference>
<dbReference type="InterPro" id="IPR007156">
    <property type="entry name" value="MamQ_LemA"/>
</dbReference>
<sequence length="223" mass="25739">MKDKNILVALLKGIGLVILSTLLWLIIMVVAVPIEGEDVYEPFPGFILVAGLLTSLCMSLIMQYNHVRRTEQSVKSSKSQIQIVEERNEALLDKATRFVEKHQKIEKESVIDLNKSVSKVKKFEEKTVMKSSKIETSEEFGQFLREMPELLANKNVERLLDEIFETENVLAQWKMHYNNLVEEYNSSIHQFPLAPISKLIGFKEMEFYTRKVDVELTDEMLGL</sequence>
<evidence type="ECO:0000256" key="7">
    <source>
        <dbReference type="SAM" id="Phobius"/>
    </source>
</evidence>
<dbReference type="Proteomes" id="UP000186890">
    <property type="component" value="Unassembled WGS sequence"/>
</dbReference>
<evidence type="ECO:0000313" key="8">
    <source>
        <dbReference type="EMBL" id="OLF47973.1"/>
    </source>
</evidence>
<keyword evidence="3 7" id="KW-0812">Transmembrane</keyword>
<feature type="transmembrane region" description="Helical" evidence="7">
    <location>
        <begin position="43"/>
        <end position="62"/>
    </location>
</feature>
<keyword evidence="5 7" id="KW-0472">Membrane</keyword>
<evidence type="ECO:0000256" key="1">
    <source>
        <dbReference type="ARBA" id="ARBA00004167"/>
    </source>
</evidence>
<comment type="caution">
    <text evidence="8">The sequence shown here is derived from an EMBL/GenBank/DDBJ whole genome shotgun (WGS) entry which is preliminary data.</text>
</comment>
<feature type="coiled-coil region" evidence="6">
    <location>
        <begin position="67"/>
        <end position="94"/>
    </location>
</feature>
<evidence type="ECO:0000256" key="4">
    <source>
        <dbReference type="ARBA" id="ARBA00022989"/>
    </source>
</evidence>
<dbReference type="GO" id="GO:0016020">
    <property type="term" value="C:membrane"/>
    <property type="evidence" value="ECO:0007669"/>
    <property type="project" value="UniProtKB-SubCell"/>
</dbReference>
<dbReference type="RefSeq" id="WP_075104844.1">
    <property type="nucleotide sequence ID" value="NZ_MSJM01000004.1"/>
</dbReference>
<organism evidence="8 9">
    <name type="scientific">Streptococcus cuniculi</name>
    <dbReference type="NCBI Taxonomy" id="1432788"/>
    <lineage>
        <taxon>Bacteria</taxon>
        <taxon>Bacillati</taxon>
        <taxon>Bacillota</taxon>
        <taxon>Bacilli</taxon>
        <taxon>Lactobacillales</taxon>
        <taxon>Streptococcaceae</taxon>
        <taxon>Streptococcus</taxon>
    </lineage>
</organism>
<evidence type="ECO:0000256" key="3">
    <source>
        <dbReference type="ARBA" id="ARBA00022692"/>
    </source>
</evidence>
<comment type="subcellular location">
    <subcellularLocation>
        <location evidence="1">Membrane</location>
        <topology evidence="1">Single-pass membrane protein</topology>
    </subcellularLocation>
</comment>
<dbReference type="PANTHER" id="PTHR34478:SF1">
    <property type="entry name" value="PROTEIN LEMA"/>
    <property type="match status" value="1"/>
</dbReference>
<evidence type="ECO:0000256" key="2">
    <source>
        <dbReference type="ARBA" id="ARBA00008854"/>
    </source>
</evidence>
<keyword evidence="6" id="KW-0175">Coiled coil</keyword>
<accession>A0A1Q8E855</accession>
<dbReference type="EMBL" id="MSJM01000004">
    <property type="protein sequence ID" value="OLF47973.1"/>
    <property type="molecule type" value="Genomic_DNA"/>
</dbReference>
<dbReference type="Pfam" id="PF04011">
    <property type="entry name" value="LemA"/>
    <property type="match status" value="1"/>
</dbReference>
<dbReference type="InterPro" id="IPR023353">
    <property type="entry name" value="LemA-like_dom_sf"/>
</dbReference>
<protein>
    <submittedName>
        <fullName evidence="8">LemA family protein</fullName>
    </submittedName>
</protein>
<evidence type="ECO:0000313" key="9">
    <source>
        <dbReference type="Proteomes" id="UP000186890"/>
    </source>
</evidence>